<organism evidence="1 2">
    <name type="scientific">Petralouisia muris</name>
    <dbReference type="NCBI Taxonomy" id="3032872"/>
    <lineage>
        <taxon>Bacteria</taxon>
        <taxon>Bacillati</taxon>
        <taxon>Bacillota</taxon>
        <taxon>Clostridia</taxon>
        <taxon>Lachnospirales</taxon>
        <taxon>Lachnospiraceae</taxon>
        <taxon>Petralouisia</taxon>
    </lineage>
</organism>
<reference evidence="1" key="1">
    <citation type="submission" date="2019-04" db="EMBL/GenBank/DDBJ databases">
        <title>Microbes associate with the intestines of laboratory mice.</title>
        <authorList>
            <person name="Navarre W."/>
            <person name="Wong E."/>
            <person name="Huang K."/>
            <person name="Tropini C."/>
            <person name="Ng K."/>
            <person name="Yu B."/>
        </authorList>
    </citation>
    <scope>NUCLEOTIDE SEQUENCE</scope>
    <source>
        <strain evidence="1">NM01_1-7b</strain>
    </source>
</reference>
<gene>
    <name evidence="1" type="primary">hisZ</name>
    <name evidence="1" type="ORF">E5329_08275</name>
</gene>
<dbReference type="EMBL" id="SRYA01000013">
    <property type="protein sequence ID" value="TGY96797.1"/>
    <property type="molecule type" value="Genomic_DNA"/>
</dbReference>
<accession>A0AC61RYD0</accession>
<keyword evidence="1" id="KW-0808">Transferase</keyword>
<name>A0AC61RYD0_9FIRM</name>
<protein>
    <submittedName>
        <fullName evidence="1">ATP phosphoribosyltransferase regulatory subunit</fullName>
    </submittedName>
</protein>
<evidence type="ECO:0000313" key="1">
    <source>
        <dbReference type="EMBL" id="TGY96797.1"/>
    </source>
</evidence>
<evidence type="ECO:0000313" key="2">
    <source>
        <dbReference type="Proteomes" id="UP000304953"/>
    </source>
</evidence>
<keyword evidence="1" id="KW-0328">Glycosyltransferase</keyword>
<keyword evidence="2" id="KW-1185">Reference proteome</keyword>
<proteinExistence type="predicted"/>
<dbReference type="Proteomes" id="UP000304953">
    <property type="component" value="Unassembled WGS sequence"/>
</dbReference>
<comment type="caution">
    <text evidence="1">The sequence shown here is derived from an EMBL/GenBank/DDBJ whole genome shotgun (WGS) entry which is preliminary data.</text>
</comment>
<sequence length="394" mass="44763">MERKLLHTPEGVRDIYNRECARKLILQENLHALLKKYGYHMIETPTFEFFDIFSKEIGTIPSKDLYKFFDREGNTLVLRPDITPSIARCAAKYYGDENFPVRLSYMGNTFINNSSYQGRLKETTQLGAELIGDNSVNADGEILALVVRALQTAGLQEFQIGVGHADFFRGLAKAADLKEDIKLELMELISNKNFFGVEELVDSLCLTVELRELFSMLGSICMTEAMIDHAKALASDYPVIINALERLEKLMKILRYYGVEKYVSIEPGMLSSYHYYTGIIFAGYTFGSGEPIVKGGRYDKLLHYFGKDAPSIGFAVVIDQLLAALSRQKIQIPVQDNGTLIVYREAVRETAIRQAEQLRNQGIIVSLVVWDETKTREEYQAYAKRMHIPAIRFL</sequence>